<dbReference type="OrthoDB" id="2506088at2759"/>
<sequence>RDLAISFSNYQVLRSFQSSYEVQSVLKDNPLVQRSLGYNSKILQNGQIYPTIHGHPPKQDPKLEIPPVLKINYPNSNIKKIVSIKLSTKEVLREGMFSLESNSSKQGGNIVLVDSIWETSPWKYYVRVNHCQKTGTQIDNEMTIIEKQFKFSYTPAQNILCYLNAQKNCFAGRTVSHHIQHSNTNSYILNSYSHSMTRWHEVLFDEQVQQISSELMSDVVQQELKIWQKEKDTQPQEGFIPVEYHHPTVENLKYPNIAPSTTAMPASHIPTQNIIPSLHPLRLTSGQVLSAQEAYANNPNHPSQGQKYQGPHVNMDMKCSKYFTKVAQIENQPKSHSNEPQESNEPPHNPDLQVHLPEDVTKFVDKIYDVKGDRHCGYRAAALCLGRGQDAYMEIRRELYEEIEMNKAFYIKQGTFNNLPLTLKSILTQTSGPAMENAFRTPVFYFCPSYSQTCFLSQEKRTRNVGHVKQVVLDVDIAGSAGGGWGSEKNHQVGMEAEVNEAVMLLQDQMPPSSTDVNDGVQEVEFGPVSSRGSRDQGW</sequence>
<organism evidence="2 3">
    <name type="scientific">Puccinia sorghi</name>
    <dbReference type="NCBI Taxonomy" id="27349"/>
    <lineage>
        <taxon>Eukaryota</taxon>
        <taxon>Fungi</taxon>
        <taxon>Dikarya</taxon>
        <taxon>Basidiomycota</taxon>
        <taxon>Pucciniomycotina</taxon>
        <taxon>Pucciniomycetes</taxon>
        <taxon>Pucciniales</taxon>
        <taxon>Pucciniaceae</taxon>
        <taxon>Puccinia</taxon>
    </lineage>
</organism>
<dbReference type="VEuPathDB" id="FungiDB:VP01_3102g4"/>
<protein>
    <recommendedName>
        <fullName evidence="4">OTU domain-containing protein</fullName>
    </recommendedName>
</protein>
<name>A0A0L6V091_9BASI</name>
<reference evidence="2 3" key="1">
    <citation type="submission" date="2015-08" db="EMBL/GenBank/DDBJ databases">
        <title>Next Generation Sequencing and Analysis of the Genome of Puccinia sorghi L Schw, the Causal Agent of Maize Common Rust.</title>
        <authorList>
            <person name="Rochi L."/>
            <person name="Burguener G."/>
            <person name="Darino M."/>
            <person name="Turjanski A."/>
            <person name="Kreff E."/>
            <person name="Dieguez M.J."/>
            <person name="Sacco F."/>
        </authorList>
    </citation>
    <scope>NUCLEOTIDE SEQUENCE [LARGE SCALE GENOMIC DNA]</scope>
    <source>
        <strain evidence="2 3">RO10H11247</strain>
    </source>
</reference>
<feature type="region of interest" description="Disordered" evidence="1">
    <location>
        <begin position="510"/>
        <end position="539"/>
    </location>
</feature>
<dbReference type="AlphaFoldDB" id="A0A0L6V091"/>
<evidence type="ECO:0000256" key="1">
    <source>
        <dbReference type="SAM" id="MobiDB-lite"/>
    </source>
</evidence>
<comment type="caution">
    <text evidence="2">The sequence shown here is derived from an EMBL/GenBank/DDBJ whole genome shotgun (WGS) entry which is preliminary data.</text>
</comment>
<gene>
    <name evidence="2" type="ORF">VP01_3102g4</name>
</gene>
<evidence type="ECO:0000313" key="3">
    <source>
        <dbReference type="Proteomes" id="UP000037035"/>
    </source>
</evidence>
<feature type="compositionally biased region" description="Polar residues" evidence="1">
    <location>
        <begin position="331"/>
        <end position="346"/>
    </location>
</feature>
<dbReference type="EMBL" id="LAVV01008061">
    <property type="protein sequence ID" value="KNZ53902.1"/>
    <property type="molecule type" value="Genomic_DNA"/>
</dbReference>
<evidence type="ECO:0008006" key="4">
    <source>
        <dbReference type="Google" id="ProtNLM"/>
    </source>
</evidence>
<evidence type="ECO:0000313" key="2">
    <source>
        <dbReference type="EMBL" id="KNZ53902.1"/>
    </source>
</evidence>
<dbReference type="Proteomes" id="UP000037035">
    <property type="component" value="Unassembled WGS sequence"/>
</dbReference>
<keyword evidence="3" id="KW-1185">Reference proteome</keyword>
<proteinExistence type="predicted"/>
<accession>A0A0L6V091</accession>
<feature type="non-terminal residue" evidence="2">
    <location>
        <position position="1"/>
    </location>
</feature>
<feature type="region of interest" description="Disordered" evidence="1">
    <location>
        <begin position="331"/>
        <end position="354"/>
    </location>
</feature>
<dbReference type="CDD" id="cd22744">
    <property type="entry name" value="OTU"/>
    <property type="match status" value="1"/>
</dbReference>